<feature type="compositionally biased region" description="Low complexity" evidence="1">
    <location>
        <begin position="61"/>
        <end position="74"/>
    </location>
</feature>
<reference evidence="2" key="2">
    <citation type="journal article" date="2015" name="Data Brief">
        <title>Shoot transcriptome of the giant reed, Arundo donax.</title>
        <authorList>
            <person name="Barrero R.A."/>
            <person name="Guerrero F.D."/>
            <person name="Moolhuijzen P."/>
            <person name="Goolsby J.A."/>
            <person name="Tidwell J."/>
            <person name="Bellgard S.E."/>
            <person name="Bellgard M.I."/>
        </authorList>
    </citation>
    <scope>NUCLEOTIDE SEQUENCE</scope>
    <source>
        <tissue evidence="2">Shoot tissue taken approximately 20 cm above the soil surface</tissue>
    </source>
</reference>
<feature type="region of interest" description="Disordered" evidence="1">
    <location>
        <begin position="51"/>
        <end position="80"/>
    </location>
</feature>
<sequence length="80" mass="8636">MRPPRPPYSPRCGGGSAYRSTAYVVSPPPPLRPPRRVSFLSAPPPLHVPCSSKTVSAPTESASLSSRSKLAARSWRPREP</sequence>
<dbReference type="EMBL" id="GBRH01193749">
    <property type="protein sequence ID" value="JAE04147.1"/>
    <property type="molecule type" value="Transcribed_RNA"/>
</dbReference>
<reference evidence="2" key="1">
    <citation type="submission" date="2014-09" db="EMBL/GenBank/DDBJ databases">
        <authorList>
            <person name="Magalhaes I.L.F."/>
            <person name="Oliveira U."/>
            <person name="Santos F.R."/>
            <person name="Vidigal T.H.D.A."/>
            <person name="Brescovit A.D."/>
            <person name="Santos A.J."/>
        </authorList>
    </citation>
    <scope>NUCLEOTIDE SEQUENCE</scope>
    <source>
        <tissue evidence="2">Shoot tissue taken approximately 20 cm above the soil surface</tissue>
    </source>
</reference>
<evidence type="ECO:0000313" key="2">
    <source>
        <dbReference type="EMBL" id="JAE04147.1"/>
    </source>
</evidence>
<name>A0A0A9EVQ3_ARUDO</name>
<feature type="region of interest" description="Disordered" evidence="1">
    <location>
        <begin position="1"/>
        <end position="38"/>
    </location>
</feature>
<protein>
    <submittedName>
        <fullName evidence="2">Uncharacterized protein</fullName>
    </submittedName>
</protein>
<organism evidence="2">
    <name type="scientific">Arundo donax</name>
    <name type="common">Giant reed</name>
    <name type="synonym">Donax arundinaceus</name>
    <dbReference type="NCBI Taxonomy" id="35708"/>
    <lineage>
        <taxon>Eukaryota</taxon>
        <taxon>Viridiplantae</taxon>
        <taxon>Streptophyta</taxon>
        <taxon>Embryophyta</taxon>
        <taxon>Tracheophyta</taxon>
        <taxon>Spermatophyta</taxon>
        <taxon>Magnoliopsida</taxon>
        <taxon>Liliopsida</taxon>
        <taxon>Poales</taxon>
        <taxon>Poaceae</taxon>
        <taxon>PACMAD clade</taxon>
        <taxon>Arundinoideae</taxon>
        <taxon>Arundineae</taxon>
        <taxon>Arundo</taxon>
    </lineage>
</organism>
<proteinExistence type="predicted"/>
<feature type="compositionally biased region" description="Polar residues" evidence="1">
    <location>
        <begin position="51"/>
        <end position="60"/>
    </location>
</feature>
<accession>A0A0A9EVQ3</accession>
<dbReference type="AlphaFoldDB" id="A0A0A9EVQ3"/>
<evidence type="ECO:0000256" key="1">
    <source>
        <dbReference type="SAM" id="MobiDB-lite"/>
    </source>
</evidence>